<evidence type="ECO:0000256" key="2">
    <source>
        <dbReference type="SAM" id="MobiDB-lite"/>
    </source>
</evidence>
<name>A0A6J2PBE9_COTGO</name>
<dbReference type="GO" id="GO:1905515">
    <property type="term" value="P:non-motile cilium assembly"/>
    <property type="evidence" value="ECO:0007669"/>
    <property type="project" value="TreeGrafter"/>
</dbReference>
<dbReference type="InterPro" id="IPR031139">
    <property type="entry name" value="RPGRIP1_fam"/>
</dbReference>
<feature type="non-terminal residue" evidence="4">
    <location>
        <position position="292"/>
    </location>
</feature>
<reference evidence="4" key="1">
    <citation type="submission" date="2025-08" db="UniProtKB">
        <authorList>
            <consortium name="RefSeq"/>
        </authorList>
    </citation>
    <scope>IDENTIFICATION</scope>
</reference>
<dbReference type="GO" id="GO:0046548">
    <property type="term" value="P:retinal rod cell development"/>
    <property type="evidence" value="ECO:0007669"/>
    <property type="project" value="TreeGrafter"/>
</dbReference>
<evidence type="ECO:0000313" key="3">
    <source>
        <dbReference type="Proteomes" id="UP000504630"/>
    </source>
</evidence>
<keyword evidence="1" id="KW-0175">Coiled coil</keyword>
<evidence type="ECO:0000313" key="4">
    <source>
        <dbReference type="RefSeq" id="XP_029283428.1"/>
    </source>
</evidence>
<dbReference type="GeneID" id="115005644"/>
<dbReference type="Proteomes" id="UP000504630">
    <property type="component" value="Unplaced"/>
</dbReference>
<keyword evidence="3" id="KW-1185">Reference proteome</keyword>
<dbReference type="GO" id="GO:0032391">
    <property type="term" value="C:photoreceptor connecting cilium"/>
    <property type="evidence" value="ECO:0007669"/>
    <property type="project" value="TreeGrafter"/>
</dbReference>
<evidence type="ECO:0000256" key="1">
    <source>
        <dbReference type="SAM" id="Coils"/>
    </source>
</evidence>
<feature type="coiled-coil region" evidence="1">
    <location>
        <begin position="199"/>
        <end position="251"/>
    </location>
</feature>
<dbReference type="PANTHER" id="PTHR14240:SF1">
    <property type="entry name" value="PROTEIN FANTOM-RELATED"/>
    <property type="match status" value="1"/>
</dbReference>
<feature type="region of interest" description="Disordered" evidence="2">
    <location>
        <begin position="145"/>
        <end position="191"/>
    </location>
</feature>
<accession>A0A6J2PBE9</accession>
<proteinExistence type="predicted"/>
<dbReference type="PANTHER" id="PTHR14240">
    <property type="entry name" value="RETINITIS PIGMENTOSA GTPASE REGULATOR-INTERACTING PROTEIN"/>
    <property type="match status" value="1"/>
</dbReference>
<dbReference type="AlphaFoldDB" id="A0A6J2PBE9"/>
<feature type="coiled-coil region" evidence="1">
    <location>
        <begin position="106"/>
        <end position="133"/>
    </location>
</feature>
<dbReference type="InParanoid" id="A0A6J2PBE9"/>
<organism evidence="3 4">
    <name type="scientific">Cottoperca gobio</name>
    <name type="common">Frogmouth</name>
    <name type="synonym">Aphritis gobio</name>
    <dbReference type="NCBI Taxonomy" id="56716"/>
    <lineage>
        <taxon>Eukaryota</taxon>
        <taxon>Metazoa</taxon>
        <taxon>Chordata</taxon>
        <taxon>Craniata</taxon>
        <taxon>Vertebrata</taxon>
        <taxon>Euteleostomi</taxon>
        <taxon>Actinopterygii</taxon>
        <taxon>Neopterygii</taxon>
        <taxon>Teleostei</taxon>
        <taxon>Neoteleostei</taxon>
        <taxon>Acanthomorphata</taxon>
        <taxon>Eupercaria</taxon>
        <taxon>Perciformes</taxon>
        <taxon>Notothenioidei</taxon>
        <taxon>Bovichtidae</taxon>
        <taxon>Cottoperca</taxon>
    </lineage>
</organism>
<gene>
    <name evidence="4" type="primary">LOC115005644</name>
</gene>
<sequence>MSTVLDDTAGDAPVRDFTVNLSRLAADSSLHQNARARQDISRASREELEDRFLRLHEETLLLKQHTHKQDDKIKKLGTKLMRLVKDRGRMEQLAAGGGQLVSRGRDVEMEEMMEELQDKVRGLQTENEGLKRRLLVAKGQLINSQSTRSTPYGRVQSRVNSGLTKLRDDASSPPTRTKSSEGGGRPPTGLLPRFGHSLLEEARAEVRNLENVMELQRRHVEEMEAASEMLREELRRKEAEYEERLLQVRQQQTSKLRSHVDSNVVLIQLQQQLSDRSVSVTELEGRFLQLQE</sequence>
<dbReference type="OrthoDB" id="2133912at2759"/>
<dbReference type="KEGG" id="cgob:115005644"/>
<dbReference type="RefSeq" id="XP_029283428.1">
    <property type="nucleotide sequence ID" value="XM_029427568.1"/>
</dbReference>
<protein>
    <submittedName>
        <fullName evidence="4">Protein fantom-like</fullName>
    </submittedName>
</protein>